<protein>
    <submittedName>
        <fullName evidence="1">Rrf2 family transcriptional regulator</fullName>
    </submittedName>
</protein>
<dbReference type="PANTHER" id="PTHR33221:SF15">
    <property type="entry name" value="HTH-TYPE TRANSCRIPTIONAL REGULATOR YWGB-RELATED"/>
    <property type="match status" value="1"/>
</dbReference>
<dbReference type="PROSITE" id="PS51197">
    <property type="entry name" value="HTH_RRF2_2"/>
    <property type="match status" value="1"/>
</dbReference>
<dbReference type="PANTHER" id="PTHR33221">
    <property type="entry name" value="WINGED HELIX-TURN-HELIX TRANSCRIPTIONAL REGULATOR, RRF2 FAMILY"/>
    <property type="match status" value="1"/>
</dbReference>
<proteinExistence type="predicted"/>
<organism evidence="1 2">
    <name type="scientific">Candidatus Mediterraneibacter gallistercoris</name>
    <dbReference type="NCBI Taxonomy" id="2838671"/>
    <lineage>
        <taxon>Bacteria</taxon>
        <taxon>Bacillati</taxon>
        <taxon>Bacillota</taxon>
        <taxon>Clostridia</taxon>
        <taxon>Lachnospirales</taxon>
        <taxon>Lachnospiraceae</taxon>
        <taxon>Mediterraneibacter</taxon>
    </lineage>
</organism>
<dbReference type="GO" id="GO:0005829">
    <property type="term" value="C:cytosol"/>
    <property type="evidence" value="ECO:0007669"/>
    <property type="project" value="TreeGrafter"/>
</dbReference>
<comment type="caution">
    <text evidence="1">The sequence shown here is derived from an EMBL/GenBank/DDBJ whole genome shotgun (WGS) entry which is preliminary data.</text>
</comment>
<dbReference type="InterPro" id="IPR036390">
    <property type="entry name" value="WH_DNA-bd_sf"/>
</dbReference>
<reference evidence="1" key="2">
    <citation type="submission" date="2021-04" db="EMBL/GenBank/DDBJ databases">
        <authorList>
            <person name="Gilroy R."/>
        </authorList>
    </citation>
    <scope>NUCLEOTIDE SEQUENCE</scope>
    <source>
        <strain evidence="1">CHK165-2605</strain>
    </source>
</reference>
<dbReference type="Pfam" id="PF02082">
    <property type="entry name" value="Rrf2"/>
    <property type="match status" value="1"/>
</dbReference>
<name>A0A9D2P415_9FIRM</name>
<dbReference type="AlphaFoldDB" id="A0A9D2P415"/>
<dbReference type="EMBL" id="DWWI01000181">
    <property type="protein sequence ID" value="HJC43750.1"/>
    <property type="molecule type" value="Genomic_DNA"/>
</dbReference>
<evidence type="ECO:0000313" key="2">
    <source>
        <dbReference type="Proteomes" id="UP000823895"/>
    </source>
</evidence>
<gene>
    <name evidence="1" type="ORF">H9756_08750</name>
</gene>
<sequence length="157" mass="17487">MHISTKCSVALHCLIFIYEYGEKTRVTSDLLSKSTGINAATIRNIFRALKKEDIITVKAGTGGAELNCSPDEVSLYRVCRTLEPEFLSKLIGVHRSPSSLCPVGRNIHHVLDCSYQKIRSDLKESLENITLADIISDYEGVEQEEKESGEGKEIENQ</sequence>
<dbReference type="SUPFAM" id="SSF46785">
    <property type="entry name" value="Winged helix' DNA-binding domain"/>
    <property type="match status" value="1"/>
</dbReference>
<dbReference type="Gene3D" id="1.10.10.10">
    <property type="entry name" value="Winged helix-like DNA-binding domain superfamily/Winged helix DNA-binding domain"/>
    <property type="match status" value="1"/>
</dbReference>
<dbReference type="GO" id="GO:0003700">
    <property type="term" value="F:DNA-binding transcription factor activity"/>
    <property type="evidence" value="ECO:0007669"/>
    <property type="project" value="TreeGrafter"/>
</dbReference>
<dbReference type="InterPro" id="IPR000944">
    <property type="entry name" value="Tscrpt_reg_Rrf2"/>
</dbReference>
<dbReference type="Proteomes" id="UP000823895">
    <property type="component" value="Unassembled WGS sequence"/>
</dbReference>
<evidence type="ECO:0000313" key="1">
    <source>
        <dbReference type="EMBL" id="HJC43750.1"/>
    </source>
</evidence>
<accession>A0A9D2P415</accession>
<reference evidence="1" key="1">
    <citation type="journal article" date="2021" name="PeerJ">
        <title>Extensive microbial diversity within the chicken gut microbiome revealed by metagenomics and culture.</title>
        <authorList>
            <person name="Gilroy R."/>
            <person name="Ravi A."/>
            <person name="Getino M."/>
            <person name="Pursley I."/>
            <person name="Horton D.L."/>
            <person name="Alikhan N.F."/>
            <person name="Baker D."/>
            <person name="Gharbi K."/>
            <person name="Hall N."/>
            <person name="Watson M."/>
            <person name="Adriaenssens E.M."/>
            <person name="Foster-Nyarko E."/>
            <person name="Jarju S."/>
            <person name="Secka A."/>
            <person name="Antonio M."/>
            <person name="Oren A."/>
            <person name="Chaudhuri R.R."/>
            <person name="La Ragione R."/>
            <person name="Hildebrand F."/>
            <person name="Pallen M.J."/>
        </authorList>
    </citation>
    <scope>NUCLEOTIDE SEQUENCE</scope>
    <source>
        <strain evidence="1">CHK165-2605</strain>
    </source>
</reference>
<dbReference type="InterPro" id="IPR036388">
    <property type="entry name" value="WH-like_DNA-bd_sf"/>
</dbReference>